<evidence type="ECO:0000256" key="4">
    <source>
        <dbReference type="ARBA" id="ARBA00023014"/>
    </source>
</evidence>
<dbReference type="InterPro" id="IPR050954">
    <property type="entry name" value="ET_IronSulfur_Cluster-Binding"/>
</dbReference>
<evidence type="ECO:0000259" key="5">
    <source>
        <dbReference type="PROSITE" id="PS51379"/>
    </source>
</evidence>
<comment type="caution">
    <text evidence="7">The sequence shown here is derived from an EMBL/GenBank/DDBJ whole genome shotgun (WGS) entry which is preliminary data.</text>
</comment>
<evidence type="ECO:0000256" key="3">
    <source>
        <dbReference type="ARBA" id="ARBA00023004"/>
    </source>
</evidence>
<dbReference type="Gene3D" id="3.30.70.20">
    <property type="match status" value="2"/>
</dbReference>
<dbReference type="InterPro" id="IPR017896">
    <property type="entry name" value="4Fe4S_Fe-S-bd"/>
</dbReference>
<sequence>MRYGMVIDLRRCVGCNACTVACKQSNGTPPGMFYSHVSLREEGAYPNATARYTPMLCGHCEEAACVSVCPTGASYRDEAGVVRVDHGKCIGCKYCIAACPYEVRTFLSERIEGYFPGSGLTEQERVMYGGFEVGKVYKCDFCRSKGYTDGIGPSCVRACPGDARVFGDLDDPESEVARLLAAEQVRVLGEEYGTKPNVYYVARSGA</sequence>
<keyword evidence="1" id="KW-0004">4Fe-4S</keyword>
<evidence type="ECO:0000256" key="1">
    <source>
        <dbReference type="ARBA" id="ARBA00022485"/>
    </source>
</evidence>
<feature type="domain" description="4Fe-4S ferredoxin-type" evidence="5">
    <location>
        <begin position="3"/>
        <end position="32"/>
    </location>
</feature>
<feature type="domain" description="4Fe-4S ferredoxin-type" evidence="5">
    <location>
        <begin position="48"/>
        <end position="79"/>
    </location>
</feature>
<evidence type="ECO:0000313" key="7">
    <source>
        <dbReference type="EMBL" id="ROT92065.1"/>
    </source>
</evidence>
<dbReference type="InterPro" id="IPR017900">
    <property type="entry name" value="4Fe4S_Fe_S_CS"/>
</dbReference>
<dbReference type="RefSeq" id="WP_096227486.1">
    <property type="nucleotide sequence ID" value="NZ_CP168029.1"/>
</dbReference>
<keyword evidence="4" id="KW-0411">Iron-sulfur</keyword>
<feature type="domain" description="4Fe-4S ferredoxin-type" evidence="5">
    <location>
        <begin position="80"/>
        <end position="109"/>
    </location>
</feature>
<dbReference type="EMBL" id="WKZA01000014">
    <property type="protein sequence ID" value="MSA94423.1"/>
    <property type="molecule type" value="Genomic_DNA"/>
</dbReference>
<gene>
    <name evidence="7" type="ORF">DMP12_00745</name>
    <name evidence="6" type="ORF">GKG38_05005</name>
</gene>
<dbReference type="PROSITE" id="PS00198">
    <property type="entry name" value="4FE4S_FER_1"/>
    <property type="match status" value="1"/>
</dbReference>
<evidence type="ECO:0000313" key="6">
    <source>
        <dbReference type="EMBL" id="MSA94423.1"/>
    </source>
</evidence>
<dbReference type="GO" id="GO:0051539">
    <property type="term" value="F:4 iron, 4 sulfur cluster binding"/>
    <property type="evidence" value="ECO:0007669"/>
    <property type="project" value="UniProtKB-KW"/>
</dbReference>
<dbReference type="AlphaFoldDB" id="A0A423UNU0"/>
<keyword evidence="3" id="KW-0408">Iron</keyword>
<reference evidence="7" key="2">
    <citation type="journal article" date="2019" name="Int. J. Syst. Evol. Microbiol.">
        <title>Gordonibacter faecihominis is a later heterotypic synonym of Gordonibacter urolithinfaciens.</title>
        <authorList>
            <person name="Danylec N."/>
            <person name="Stoll D.A."/>
            <person name="Huch M."/>
        </authorList>
    </citation>
    <scope>NUCLEOTIDE SEQUENCE</scope>
    <source>
        <strain evidence="7">DSM 27213</strain>
    </source>
</reference>
<reference evidence="7" key="3">
    <citation type="journal article" date="2019" name="Microbiol. Resour. Announc.">
        <title>Draft Genome Sequences of Type Strains of Gordonibacter faecihominis, Paraeggerthella hongkongensis, Parvibacter caecicola,Slackia equolifaciens, Slackia faecicanis, and Slackia isoflavoniconvertens.</title>
        <authorList>
            <person name="Danylec N."/>
            <person name="Stoll D.A."/>
            <person name="Dotsch A."/>
            <person name="Huch M."/>
        </authorList>
    </citation>
    <scope>NUCLEOTIDE SEQUENCE</scope>
    <source>
        <strain evidence="7">DSM 27213</strain>
    </source>
</reference>
<dbReference type="SUPFAM" id="SSF54862">
    <property type="entry name" value="4Fe-4S ferredoxins"/>
    <property type="match status" value="1"/>
</dbReference>
<dbReference type="CDD" id="cd10551">
    <property type="entry name" value="PsrB"/>
    <property type="match status" value="1"/>
</dbReference>
<evidence type="ECO:0000313" key="8">
    <source>
        <dbReference type="Proteomes" id="UP000285258"/>
    </source>
</evidence>
<name>A0A423UNU0_9ACTN</name>
<evidence type="ECO:0000256" key="2">
    <source>
        <dbReference type="ARBA" id="ARBA00022723"/>
    </source>
</evidence>
<dbReference type="PROSITE" id="PS51379">
    <property type="entry name" value="4FE4S_FER_2"/>
    <property type="match status" value="3"/>
</dbReference>
<dbReference type="GO" id="GO:0046872">
    <property type="term" value="F:metal ion binding"/>
    <property type="evidence" value="ECO:0007669"/>
    <property type="project" value="UniProtKB-KW"/>
</dbReference>
<dbReference type="Proteomes" id="UP000285258">
    <property type="component" value="Unassembled WGS sequence"/>
</dbReference>
<dbReference type="EMBL" id="QIBW01000001">
    <property type="protein sequence ID" value="ROT92065.1"/>
    <property type="molecule type" value="Genomic_DNA"/>
</dbReference>
<accession>A0A423UNU0</accession>
<reference evidence="6 9" key="4">
    <citation type="journal article" date="2019" name="Nat. Med.">
        <title>A library of human gut bacterial isolates paired with longitudinal multiomics data enables mechanistic microbiome research.</title>
        <authorList>
            <person name="Poyet M."/>
            <person name="Groussin M."/>
            <person name="Gibbons S.M."/>
            <person name="Avila-Pacheco J."/>
            <person name="Jiang X."/>
            <person name="Kearney S.M."/>
            <person name="Perrotta A.R."/>
            <person name="Berdy B."/>
            <person name="Zhao S."/>
            <person name="Lieberman T.D."/>
            <person name="Swanson P.K."/>
            <person name="Smith M."/>
            <person name="Roesemann S."/>
            <person name="Alexander J.E."/>
            <person name="Rich S.A."/>
            <person name="Livny J."/>
            <person name="Vlamakis H."/>
            <person name="Clish C."/>
            <person name="Bullock K."/>
            <person name="Deik A."/>
            <person name="Scott J."/>
            <person name="Pierce K.A."/>
            <person name="Xavier R.J."/>
            <person name="Alm E.J."/>
        </authorList>
    </citation>
    <scope>NUCLEOTIDE SEQUENCE [LARGE SCALE GENOMIC DNA]</scope>
    <source>
        <strain evidence="6 9">BIOML-A1</strain>
    </source>
</reference>
<protein>
    <submittedName>
        <fullName evidence="7">4Fe-4S dicluster domain-containing protein</fullName>
    </submittedName>
</protein>
<proteinExistence type="predicted"/>
<organism evidence="7 8">
    <name type="scientific">Gordonibacter urolithinfaciens</name>
    <dbReference type="NCBI Taxonomy" id="1335613"/>
    <lineage>
        <taxon>Bacteria</taxon>
        <taxon>Bacillati</taxon>
        <taxon>Actinomycetota</taxon>
        <taxon>Coriobacteriia</taxon>
        <taxon>Eggerthellales</taxon>
        <taxon>Eggerthellaceae</taxon>
        <taxon>Gordonibacter</taxon>
    </lineage>
</organism>
<evidence type="ECO:0000313" key="9">
    <source>
        <dbReference type="Proteomes" id="UP000462865"/>
    </source>
</evidence>
<dbReference type="Proteomes" id="UP000462865">
    <property type="component" value="Unassembled WGS sequence"/>
</dbReference>
<dbReference type="PANTHER" id="PTHR43177:SF3">
    <property type="entry name" value="PROTEIN NRFC HOMOLOG"/>
    <property type="match status" value="1"/>
</dbReference>
<dbReference type="PANTHER" id="PTHR43177">
    <property type="entry name" value="PROTEIN NRFC"/>
    <property type="match status" value="1"/>
</dbReference>
<reference evidence="8" key="1">
    <citation type="submission" date="2018-05" db="EMBL/GenBank/DDBJ databases">
        <title>Genome Sequencing of selected type strains of the family Eggerthellaceae.</title>
        <authorList>
            <person name="Danylec N."/>
            <person name="Stoll D.A."/>
            <person name="Doetsch A."/>
            <person name="Huch M."/>
        </authorList>
    </citation>
    <scope>NUCLEOTIDE SEQUENCE [LARGE SCALE GENOMIC DNA]</scope>
    <source>
        <strain evidence="8">DSM 27213</strain>
    </source>
</reference>
<keyword evidence="2" id="KW-0479">Metal-binding</keyword>
<dbReference type="Pfam" id="PF13247">
    <property type="entry name" value="Fer4_11"/>
    <property type="match status" value="1"/>
</dbReference>